<sequence length="169" mass="19972">MTDVKKDPVDELPTIEVVYIGRRYNEKDKTFSQLFVRYEDISELNFEDVNYRIIDSKALWFSSKSKFQAYIGCRYTLPYVKEADSETIKTFYLGRLKFVDGVSNFVHKSVWIELDKIITHVKNTESMQKKIRANNGAEQAIDRLKWVYNQLPPSHRKAFLISLMMEIQK</sequence>
<dbReference type="OrthoDB" id="38594at10239"/>
<evidence type="ECO:0000313" key="2">
    <source>
        <dbReference type="Proteomes" id="UP000204140"/>
    </source>
</evidence>
<dbReference type="Proteomes" id="UP000204140">
    <property type="component" value="Segment"/>
</dbReference>
<accession>A0A076YPZ0</accession>
<dbReference type="GeneID" id="22109577"/>
<dbReference type="EMBL" id="KM199770">
    <property type="protein sequence ID" value="AIK68241.1"/>
    <property type="molecule type" value="Genomic_DNA"/>
</dbReference>
<gene>
    <name evidence="1" type="ORF">P10VF_028</name>
</gene>
<reference evidence="1 2" key="1">
    <citation type="submission" date="2014-07" db="EMBL/GenBank/DDBJ databases">
        <title>Isolation and characterization of Rhizobium leguminosarum phages from western Canadian soils and complete genome sequences of rhizobiophages vB_RleS_L338C and vB_RleM_P10VF.</title>
        <authorList>
            <person name="Restrepo-Cordoba M."/>
            <person name="Halmillawewa A.P."/>
            <person name="Perry B."/>
            <person name="Hynes M.F."/>
            <person name="Yost C.K."/>
        </authorList>
    </citation>
    <scope>NUCLEOTIDE SEQUENCE [LARGE SCALE GENOMIC DNA]</scope>
</reference>
<organism evidence="1 2">
    <name type="scientific">Rhizobium phage vB_RleM_P10VF</name>
    <dbReference type="NCBI Taxonomy" id="1527770"/>
    <lineage>
        <taxon>Viruses</taxon>
        <taxon>Duplodnaviria</taxon>
        <taxon>Heunggongvirae</taxon>
        <taxon>Uroviricota</taxon>
        <taxon>Caudoviricetes</taxon>
        <taxon>Pootjesviridae</taxon>
        <taxon>Innesvirus</taxon>
        <taxon>Innesvirus P10VF</taxon>
    </lineage>
</organism>
<keyword evidence="2" id="KW-1185">Reference proteome</keyword>
<protein>
    <submittedName>
        <fullName evidence="1">Uncharacterized protein</fullName>
    </submittedName>
</protein>
<dbReference type="RefSeq" id="YP_009099767.1">
    <property type="nucleotide sequence ID" value="NC_025429.1"/>
</dbReference>
<dbReference type="KEGG" id="vg:22109577"/>
<evidence type="ECO:0000313" key="1">
    <source>
        <dbReference type="EMBL" id="AIK68241.1"/>
    </source>
</evidence>
<proteinExistence type="predicted"/>
<name>A0A076YPZ0_9CAUD</name>